<dbReference type="CDD" id="cd06170">
    <property type="entry name" value="LuxR_C_like"/>
    <property type="match status" value="1"/>
</dbReference>
<dbReference type="InterPro" id="IPR058245">
    <property type="entry name" value="NreC/VraR/RcsB-like_REC"/>
</dbReference>
<organism evidence="6 7">
    <name type="scientific">Stenomitos frigidus AS-A4</name>
    <dbReference type="NCBI Taxonomy" id="2933935"/>
    <lineage>
        <taxon>Bacteria</taxon>
        <taxon>Bacillati</taxon>
        <taxon>Cyanobacteriota</taxon>
        <taxon>Cyanophyceae</taxon>
        <taxon>Leptolyngbyales</taxon>
        <taxon>Leptolyngbyaceae</taxon>
        <taxon>Stenomitos</taxon>
    </lineage>
</organism>
<keyword evidence="2" id="KW-0238">DNA-binding</keyword>
<dbReference type="PROSITE" id="PS00622">
    <property type="entry name" value="HTH_LUXR_1"/>
    <property type="match status" value="1"/>
</dbReference>
<evidence type="ECO:0000256" key="2">
    <source>
        <dbReference type="ARBA" id="ARBA00023125"/>
    </source>
</evidence>
<dbReference type="InterPro" id="IPR000792">
    <property type="entry name" value="Tscrpt_reg_LuxR_C"/>
</dbReference>
<proteinExistence type="predicted"/>
<keyword evidence="7" id="KW-1185">Reference proteome</keyword>
<gene>
    <name evidence="6" type="ORF">NDI38_06045</name>
</gene>
<dbReference type="Pfam" id="PF00196">
    <property type="entry name" value="GerE"/>
    <property type="match status" value="1"/>
</dbReference>
<accession>A0ABV0KFJ0</accession>
<dbReference type="PROSITE" id="PS50043">
    <property type="entry name" value="HTH_LUXR_2"/>
    <property type="match status" value="1"/>
</dbReference>
<feature type="modified residue" description="4-aspartylphosphate" evidence="3">
    <location>
        <position position="59"/>
    </location>
</feature>
<feature type="domain" description="HTH luxR-type" evidence="4">
    <location>
        <begin position="153"/>
        <end position="218"/>
    </location>
</feature>
<dbReference type="PANTHER" id="PTHR43214:SF43">
    <property type="entry name" value="TWO-COMPONENT RESPONSE REGULATOR"/>
    <property type="match status" value="1"/>
</dbReference>
<dbReference type="EMBL" id="JAMPLM010000003">
    <property type="protein sequence ID" value="MEP1057994.1"/>
    <property type="molecule type" value="Genomic_DNA"/>
</dbReference>
<keyword evidence="1 3" id="KW-0597">Phosphoprotein</keyword>
<sequence length="229" mass="25277">MIRVLLVEDQEIVRRGLKTLLEIKPDLQVAGEAGNGQQAIAQLAVLHAQEQMPDVILMDLHMPVMDGVTATRIICQQYSGAKILVFTTFDDVKYVAEALRWGAKGYLLKDTPSEELAEVIRSIHRGYTQFGPGILEKMIAAGPTIAVDQQLDIPPGLTNLTLRERQVLRMVAVGASNREIAQALFLSEGTVRNHISHILTRLGLRDRTQAAIVANAFLHWLDVPDSPKS</sequence>
<comment type="caution">
    <text evidence="6">The sequence shown here is derived from an EMBL/GenBank/DDBJ whole genome shotgun (WGS) entry which is preliminary data.</text>
</comment>
<dbReference type="Proteomes" id="UP001476950">
    <property type="component" value="Unassembled WGS sequence"/>
</dbReference>
<evidence type="ECO:0000259" key="5">
    <source>
        <dbReference type="PROSITE" id="PS50110"/>
    </source>
</evidence>
<dbReference type="CDD" id="cd17535">
    <property type="entry name" value="REC_NarL-like"/>
    <property type="match status" value="1"/>
</dbReference>
<dbReference type="SMART" id="SM00421">
    <property type="entry name" value="HTH_LUXR"/>
    <property type="match status" value="1"/>
</dbReference>
<protein>
    <submittedName>
        <fullName evidence="6">Response regulator transcription factor</fullName>
    </submittedName>
</protein>
<dbReference type="SUPFAM" id="SSF52172">
    <property type="entry name" value="CheY-like"/>
    <property type="match status" value="1"/>
</dbReference>
<dbReference type="PANTHER" id="PTHR43214">
    <property type="entry name" value="TWO-COMPONENT RESPONSE REGULATOR"/>
    <property type="match status" value="1"/>
</dbReference>
<evidence type="ECO:0000256" key="3">
    <source>
        <dbReference type="PROSITE-ProRule" id="PRU00169"/>
    </source>
</evidence>
<dbReference type="Gene3D" id="3.40.50.2300">
    <property type="match status" value="1"/>
</dbReference>
<dbReference type="InterPro" id="IPR039420">
    <property type="entry name" value="WalR-like"/>
</dbReference>
<name>A0ABV0KFJ0_9CYAN</name>
<evidence type="ECO:0000313" key="6">
    <source>
        <dbReference type="EMBL" id="MEP1057994.1"/>
    </source>
</evidence>
<evidence type="ECO:0000256" key="1">
    <source>
        <dbReference type="ARBA" id="ARBA00022553"/>
    </source>
</evidence>
<evidence type="ECO:0000313" key="7">
    <source>
        <dbReference type="Proteomes" id="UP001476950"/>
    </source>
</evidence>
<dbReference type="SUPFAM" id="SSF46894">
    <property type="entry name" value="C-terminal effector domain of the bipartite response regulators"/>
    <property type="match status" value="1"/>
</dbReference>
<feature type="domain" description="Response regulatory" evidence="5">
    <location>
        <begin position="3"/>
        <end position="124"/>
    </location>
</feature>
<dbReference type="PRINTS" id="PR00038">
    <property type="entry name" value="HTHLUXR"/>
</dbReference>
<dbReference type="Pfam" id="PF00072">
    <property type="entry name" value="Response_reg"/>
    <property type="match status" value="1"/>
</dbReference>
<dbReference type="InterPro" id="IPR011006">
    <property type="entry name" value="CheY-like_superfamily"/>
</dbReference>
<evidence type="ECO:0000259" key="4">
    <source>
        <dbReference type="PROSITE" id="PS50043"/>
    </source>
</evidence>
<reference evidence="6 7" key="1">
    <citation type="submission" date="2022-04" db="EMBL/GenBank/DDBJ databases">
        <title>Positive selection, recombination, and allopatry shape intraspecific diversity of widespread and dominant cyanobacteria.</title>
        <authorList>
            <person name="Wei J."/>
            <person name="Shu W."/>
            <person name="Hu C."/>
        </authorList>
    </citation>
    <scope>NUCLEOTIDE SEQUENCE [LARGE SCALE GENOMIC DNA]</scope>
    <source>
        <strain evidence="6 7">AS-A4</strain>
    </source>
</reference>
<dbReference type="SMART" id="SM00448">
    <property type="entry name" value="REC"/>
    <property type="match status" value="1"/>
</dbReference>
<dbReference type="InterPro" id="IPR016032">
    <property type="entry name" value="Sig_transdc_resp-reg_C-effctor"/>
</dbReference>
<dbReference type="InterPro" id="IPR001789">
    <property type="entry name" value="Sig_transdc_resp-reg_receiver"/>
</dbReference>
<dbReference type="PROSITE" id="PS50110">
    <property type="entry name" value="RESPONSE_REGULATORY"/>
    <property type="match status" value="1"/>
</dbReference>